<dbReference type="EMBL" id="KJ729018">
    <property type="protein sequence ID" value="AIH15657.1"/>
    <property type="molecule type" value="Genomic_DNA"/>
</dbReference>
<geneLocation type="mitochondrion" evidence="2"/>
<sequence>MYQVSPMNWILIFFSMNFLLVYFYKILFFFEKKSFSLITFKKI</sequence>
<keyword evidence="1" id="KW-0812">Transmembrane</keyword>
<evidence type="ECO:0000313" key="2">
    <source>
        <dbReference type="EMBL" id="AIH15657.1"/>
    </source>
</evidence>
<organism evidence="2">
    <name type="scientific">Tetranychus ludeni</name>
    <name type="common">Bean spider mite</name>
    <dbReference type="NCBI Taxonomy" id="182134"/>
    <lineage>
        <taxon>Eukaryota</taxon>
        <taxon>Metazoa</taxon>
        <taxon>Ecdysozoa</taxon>
        <taxon>Arthropoda</taxon>
        <taxon>Chelicerata</taxon>
        <taxon>Arachnida</taxon>
        <taxon>Acari</taxon>
        <taxon>Acariformes</taxon>
        <taxon>Trombidiformes</taxon>
        <taxon>Prostigmata</taxon>
        <taxon>Eleutherengona</taxon>
        <taxon>Raphignathae</taxon>
        <taxon>Tetranychoidea</taxon>
        <taxon>Tetranychidae</taxon>
        <taxon>Tetranychus</taxon>
    </lineage>
</organism>
<dbReference type="CTD" id="4509"/>
<reference evidence="2" key="1">
    <citation type="journal article" date="2014" name="PLoS ONE">
        <title>The complete mitochondrial genomes of six species of tetranychus provide insights into the phylogeny and evolution of spider mites.</title>
        <authorList>
            <person name="Chen D.S."/>
            <person name="Jin P.Y."/>
            <person name="Zhang K.J."/>
            <person name="Ding X.L."/>
            <person name="Yang S.X."/>
            <person name="Ju J.F."/>
            <person name="Zhao J.Y."/>
            <person name="Hong X.Y."/>
        </authorList>
    </citation>
    <scope>NUCLEOTIDE SEQUENCE</scope>
</reference>
<accession>A0A075X883</accession>
<keyword evidence="1" id="KW-1133">Transmembrane helix</keyword>
<protein>
    <submittedName>
        <fullName evidence="2">ATP synthase F0 subunit 8</fullName>
    </submittedName>
</protein>
<keyword evidence="1" id="KW-0472">Membrane</keyword>
<dbReference type="RefSeq" id="YP_009051496.1">
    <property type="nucleotide sequence ID" value="NC_024677.1"/>
</dbReference>
<dbReference type="GeneID" id="20006187"/>
<dbReference type="AlphaFoldDB" id="A0A075X883"/>
<keyword evidence="2" id="KW-0496">Mitochondrion</keyword>
<feature type="transmembrane region" description="Helical" evidence="1">
    <location>
        <begin position="6"/>
        <end position="24"/>
    </location>
</feature>
<evidence type="ECO:0000256" key="1">
    <source>
        <dbReference type="SAM" id="Phobius"/>
    </source>
</evidence>
<proteinExistence type="predicted"/>
<gene>
    <name evidence="2" type="primary">ATP8</name>
</gene>
<name>A0A075X883_TETLU</name>